<dbReference type="InterPro" id="IPR004291">
    <property type="entry name" value="Transposase_IS66_central"/>
</dbReference>
<comment type="caution">
    <text evidence="6">The sequence shown here is derived from an EMBL/GenBank/DDBJ whole genome shotgun (WGS) entry which is preliminary data.</text>
</comment>
<gene>
    <name evidence="6" type="ORF">FC15_GL000062</name>
</gene>
<dbReference type="PATRIC" id="fig|1423735.3.peg.63"/>
<evidence type="ECO:0000256" key="1">
    <source>
        <dbReference type="SAM" id="Coils"/>
    </source>
</evidence>
<protein>
    <submittedName>
        <fullName evidence="6">Transposase ORF C</fullName>
    </submittedName>
</protein>
<dbReference type="PANTHER" id="PTHR33678:SF2">
    <property type="match status" value="1"/>
</dbReference>
<dbReference type="Pfam" id="PF13817">
    <property type="entry name" value="DDE_Tnp_IS66_C"/>
    <property type="match status" value="1"/>
</dbReference>
<dbReference type="PANTHER" id="PTHR33678">
    <property type="entry name" value="BLL1576 PROTEIN"/>
    <property type="match status" value="1"/>
</dbReference>
<evidence type="ECO:0000259" key="5">
    <source>
        <dbReference type="Pfam" id="PF13817"/>
    </source>
</evidence>
<reference evidence="6 7" key="1">
    <citation type="journal article" date="2015" name="Genome Announc.">
        <title>Expanding the biotechnology potential of lactobacilli through comparative genomics of 213 strains and associated genera.</title>
        <authorList>
            <person name="Sun Z."/>
            <person name="Harris H.M."/>
            <person name="McCann A."/>
            <person name="Guo C."/>
            <person name="Argimon S."/>
            <person name="Zhang W."/>
            <person name="Yang X."/>
            <person name="Jeffery I.B."/>
            <person name="Cooney J.C."/>
            <person name="Kagawa T.F."/>
            <person name="Liu W."/>
            <person name="Song Y."/>
            <person name="Salvetti E."/>
            <person name="Wrobel A."/>
            <person name="Rasinkangas P."/>
            <person name="Parkhill J."/>
            <person name="Rea M.C."/>
            <person name="O'Sullivan O."/>
            <person name="Ritari J."/>
            <person name="Douillard F.P."/>
            <person name="Paul Ross R."/>
            <person name="Yang R."/>
            <person name="Briner A.E."/>
            <person name="Felis G.E."/>
            <person name="de Vos W.M."/>
            <person name="Barrangou R."/>
            <person name="Klaenhammer T.R."/>
            <person name="Caufield P.W."/>
            <person name="Cui Y."/>
            <person name="Zhang H."/>
            <person name="O'Toole P.W."/>
        </authorList>
    </citation>
    <scope>NUCLEOTIDE SEQUENCE [LARGE SCALE GENOMIC DNA]</scope>
    <source>
        <strain evidence="6 7">DSM 17758</strain>
    </source>
</reference>
<evidence type="ECO:0000313" key="7">
    <source>
        <dbReference type="Proteomes" id="UP000051315"/>
    </source>
</evidence>
<proteinExistence type="predicted"/>
<keyword evidence="1" id="KW-0175">Coiled coil</keyword>
<dbReference type="InterPro" id="IPR024474">
    <property type="entry name" value="Znf_dom_IS66"/>
</dbReference>
<organism evidence="6 7">
    <name type="scientific">Lapidilactobacillus concavus DSM 17758</name>
    <dbReference type="NCBI Taxonomy" id="1423735"/>
    <lineage>
        <taxon>Bacteria</taxon>
        <taxon>Bacillati</taxon>
        <taxon>Bacillota</taxon>
        <taxon>Bacilli</taxon>
        <taxon>Lactobacillales</taxon>
        <taxon>Lactobacillaceae</taxon>
        <taxon>Lapidilactobacillus</taxon>
    </lineage>
</organism>
<evidence type="ECO:0000313" key="6">
    <source>
        <dbReference type="EMBL" id="KRM13076.1"/>
    </source>
</evidence>
<dbReference type="AlphaFoldDB" id="A0A0R1WB12"/>
<dbReference type="EMBL" id="AZFX01000009">
    <property type="protein sequence ID" value="KRM13076.1"/>
    <property type="molecule type" value="Genomic_DNA"/>
</dbReference>
<dbReference type="InterPro" id="IPR052344">
    <property type="entry name" value="Transposase-related"/>
</dbReference>
<keyword evidence="7" id="KW-1185">Reference proteome</keyword>
<dbReference type="InterPro" id="IPR039552">
    <property type="entry name" value="IS66_C"/>
</dbReference>
<feature type="coiled-coil region" evidence="1">
    <location>
        <begin position="11"/>
        <end position="38"/>
    </location>
</feature>
<feature type="domain" description="Transposase IS66 central" evidence="2">
    <location>
        <begin position="174"/>
        <end position="447"/>
    </location>
</feature>
<dbReference type="OrthoDB" id="9760067at2"/>
<accession>A0A0R1WB12</accession>
<dbReference type="Pfam" id="PF03050">
    <property type="entry name" value="DDE_Tnp_IS66"/>
    <property type="match status" value="1"/>
</dbReference>
<evidence type="ECO:0000259" key="4">
    <source>
        <dbReference type="Pfam" id="PF13007"/>
    </source>
</evidence>
<dbReference type="Pfam" id="PF13005">
    <property type="entry name" value="zf-IS66"/>
    <property type="match status" value="1"/>
</dbReference>
<feature type="domain" description="Transposase TnpC homeodomain" evidence="4">
    <location>
        <begin position="27"/>
        <end position="83"/>
    </location>
</feature>
<dbReference type="NCBIfam" id="NF033517">
    <property type="entry name" value="transpos_IS66"/>
    <property type="match status" value="1"/>
</dbReference>
<dbReference type="RefSeq" id="WP_057823309.1">
    <property type="nucleotide sequence ID" value="NZ_AZFX01000009.1"/>
</dbReference>
<evidence type="ECO:0000259" key="2">
    <source>
        <dbReference type="Pfam" id="PF03050"/>
    </source>
</evidence>
<dbReference type="Proteomes" id="UP000051315">
    <property type="component" value="Unassembled WGS sequence"/>
</dbReference>
<feature type="domain" description="Transposase IS66 C-terminal" evidence="5">
    <location>
        <begin position="454"/>
        <end position="495"/>
    </location>
</feature>
<feature type="domain" description="Transposase IS66 zinc-finger binding" evidence="3">
    <location>
        <begin position="106"/>
        <end position="151"/>
    </location>
</feature>
<dbReference type="InterPro" id="IPR024463">
    <property type="entry name" value="Transposase_TnpC_homeodom"/>
</dbReference>
<name>A0A0R1WB12_9LACO</name>
<sequence length="504" mass="58276">MKRSPEDEQLFNSLIDQINQLQETIAQLNEQIKNLNRRSFGTSSEKTRAGQTSIFDDDSFIKAETTAEKTDEIIVKTHTRKKHNHQTKFIGEVEKKKVVTDLNDSEKQCFNCQHKLKKVGTRLDHIETELIPAKLEIVEYYTTTYKCDNCEDEDDHVRFTSSQAPKPAIQSQFTSASSIAWLLHQKFELSIPLYRQEKEWRSYELDVDRKTLANWQIKATQMYLSPIYECMKSELLTQSYLHADETPYQILRRSDGRAATSESRMWVFTSREGAEHPIIIFHSALTRKQEVVEKFLQGYTGTLLTDGYTAYRNLPVKHAVCYAHLRRKFRDANATPGLAAIGVDYCNQLFILEHEFKNLTADERSKERQEKSAPILKKFWDWVETLSAMKGNLKTVIDYARNLKDELSLFLQDGNIALSNNIAERAIRLITVGRKNWNFSTSEAGATSNAVIYSLVQTAKENGLNVYKYLQKILRELPSLRFVQHSELLEAYLPWSKTIQATCR</sequence>
<evidence type="ECO:0000259" key="3">
    <source>
        <dbReference type="Pfam" id="PF13005"/>
    </source>
</evidence>
<dbReference type="Pfam" id="PF13007">
    <property type="entry name" value="LZ_Tnp_IS66"/>
    <property type="match status" value="1"/>
</dbReference>